<dbReference type="PANTHER" id="PTHR10887:SF495">
    <property type="entry name" value="HELICASE SENATAXIN ISOFORM X1-RELATED"/>
    <property type="match status" value="1"/>
</dbReference>
<keyword evidence="3" id="KW-0067">ATP-binding</keyword>
<reference evidence="3 4" key="1">
    <citation type="submission" date="2016-03" db="EMBL/GenBank/DDBJ databases">
        <title>Whole genome sequencing of Grifola frondosa 9006-11.</title>
        <authorList>
            <person name="Min B."/>
            <person name="Park H."/>
            <person name="Kim J.-G."/>
            <person name="Cho H."/>
            <person name="Oh Y.-L."/>
            <person name="Kong W.-S."/>
            <person name="Choi I.-G."/>
        </authorList>
    </citation>
    <scope>NUCLEOTIDE SEQUENCE [LARGE SCALE GENOMIC DNA]</scope>
    <source>
        <strain evidence="3 4">9006-11</strain>
    </source>
</reference>
<comment type="caution">
    <text evidence="3">The sequence shown here is derived from an EMBL/GenBank/DDBJ whole genome shotgun (WGS) entry which is preliminary data.</text>
</comment>
<dbReference type="SUPFAM" id="SSF52540">
    <property type="entry name" value="P-loop containing nucleoside triphosphate hydrolases"/>
    <property type="match status" value="1"/>
</dbReference>
<dbReference type="Gene3D" id="3.40.50.300">
    <property type="entry name" value="P-loop containing nucleotide triphosphate hydrolases"/>
    <property type="match status" value="2"/>
</dbReference>
<keyword evidence="3" id="KW-0378">Hydrolase</keyword>
<accession>A0A1C7M6H5</accession>
<dbReference type="InterPro" id="IPR045055">
    <property type="entry name" value="DNA2/NAM7-like"/>
</dbReference>
<evidence type="ECO:0000256" key="1">
    <source>
        <dbReference type="SAM" id="MobiDB-lite"/>
    </source>
</evidence>
<dbReference type="CDD" id="cd18808">
    <property type="entry name" value="SF1_C_Upf1"/>
    <property type="match status" value="1"/>
</dbReference>
<protein>
    <submittedName>
        <fullName evidence="3">ATP-dependent helicase NAM7</fullName>
    </submittedName>
</protein>
<keyword evidence="4" id="KW-1185">Reference proteome</keyword>
<evidence type="ECO:0000259" key="2">
    <source>
        <dbReference type="SMART" id="SM00487"/>
    </source>
</evidence>
<name>A0A1C7M6H5_GRIFR</name>
<feature type="region of interest" description="Disordered" evidence="1">
    <location>
        <begin position="214"/>
        <end position="239"/>
    </location>
</feature>
<evidence type="ECO:0000313" key="4">
    <source>
        <dbReference type="Proteomes" id="UP000092993"/>
    </source>
</evidence>
<dbReference type="AlphaFoldDB" id="A0A1C7M6H5"/>
<sequence length="757" mass="84964">MPPKPKPDRFIDQTLIDERHPTLHVQELVETKVTPEVLEAFFKDIEKPRRIGLAPAYAPSSGNLTAMAIAVGRPLLRDWVLCNEDNILFGFEMAPLTAALFHDRDLRIVNGVDIQSACPVKTREPLEAIRFAVGDRAEIFEENIVGVFEQMTWDPMRTTPLAQQAWMASYLPTIGDMEERFRDVKRINTRDMDETHLSSIAQLARGQERLEAQRSTSISHEFSQSGARQRNAQVQSTRFQNRIQSSSATMRLTVLDPESGAEIVLQGRTRGVDGRSAEIQANGNLEGRSITGITTTGPARSTLADTKKAAILLQLLQGNNSRIANPFSQYIQFRNTTDDFTWPDDWPTTPPDASPDIVSTRPLNDSQSQAIQHMLSLTNSSRVTMIQGPPGTGKTTVIAAYVQSAIAAGCGGIWLLAQSNVAVKNIAEKLADVGFLNWRLLTSTDFHHGWHEHLYNKISKNVITSGQFSKLSRRDLQGCQVILCTLSMLSHLLIKKFTSVIPVTYVVIDEASQIAVANYLPPLSQFSTVRKMCFIGDNKQCQNTNENIKSVFELPHICSSTIFLNIQYRMPPQIGAFISAAVYDGQLQSNPLHPVPIGFPACYFVDVENSRERQHDQSWHNPSERQAVLKLAEKLEMQGKSYRIITPYDPQRDFLEKGMKQAGLQWQDRCFCVDSFQGNEDDYIIISLVRSQALGFIADLHRTNVMLTRCKRGMFIFTSWDFLFGVGSESLVGEMARDLSDDVWLNMQQVEEGCFEL</sequence>
<organism evidence="3 4">
    <name type="scientific">Grifola frondosa</name>
    <name type="common">Maitake</name>
    <name type="synonym">Polyporus frondosus</name>
    <dbReference type="NCBI Taxonomy" id="5627"/>
    <lineage>
        <taxon>Eukaryota</taxon>
        <taxon>Fungi</taxon>
        <taxon>Dikarya</taxon>
        <taxon>Basidiomycota</taxon>
        <taxon>Agaricomycotina</taxon>
        <taxon>Agaricomycetes</taxon>
        <taxon>Polyporales</taxon>
        <taxon>Grifolaceae</taxon>
        <taxon>Grifola</taxon>
    </lineage>
</organism>
<dbReference type="PANTHER" id="PTHR10887">
    <property type="entry name" value="DNA2/NAM7 HELICASE FAMILY"/>
    <property type="match status" value="1"/>
</dbReference>
<dbReference type="OrthoDB" id="6513042at2759"/>
<dbReference type="Pfam" id="PF13087">
    <property type="entry name" value="AAA_12"/>
    <property type="match status" value="1"/>
</dbReference>
<dbReference type="InterPro" id="IPR027417">
    <property type="entry name" value="P-loop_NTPase"/>
</dbReference>
<dbReference type="InterPro" id="IPR041679">
    <property type="entry name" value="DNA2/NAM7-like_C"/>
</dbReference>
<dbReference type="SMART" id="SM00487">
    <property type="entry name" value="DEXDc"/>
    <property type="match status" value="1"/>
</dbReference>
<dbReference type="EMBL" id="LUGG01000009">
    <property type="protein sequence ID" value="OBZ72573.1"/>
    <property type="molecule type" value="Genomic_DNA"/>
</dbReference>
<keyword evidence="3" id="KW-0547">Nucleotide-binding</keyword>
<gene>
    <name evidence="3" type="primary">NAM7</name>
    <name evidence="3" type="ORF">A0H81_07953</name>
</gene>
<keyword evidence="3" id="KW-0347">Helicase</keyword>
<dbReference type="InterPro" id="IPR047187">
    <property type="entry name" value="SF1_C_Upf1"/>
</dbReference>
<dbReference type="OMA" id="IQYRMPP"/>
<dbReference type="InterPro" id="IPR014001">
    <property type="entry name" value="Helicase_ATP-bd"/>
</dbReference>
<feature type="domain" description="Helicase ATP-binding" evidence="2">
    <location>
        <begin position="359"/>
        <end position="557"/>
    </location>
</feature>
<proteinExistence type="predicted"/>
<dbReference type="STRING" id="5627.A0A1C7M6H5"/>
<evidence type="ECO:0000313" key="3">
    <source>
        <dbReference type="EMBL" id="OBZ72573.1"/>
    </source>
</evidence>
<dbReference type="Proteomes" id="UP000092993">
    <property type="component" value="Unassembled WGS sequence"/>
</dbReference>
<dbReference type="GO" id="GO:0004386">
    <property type="term" value="F:helicase activity"/>
    <property type="evidence" value="ECO:0007669"/>
    <property type="project" value="UniProtKB-KW"/>
</dbReference>
<dbReference type="Pfam" id="PF13604">
    <property type="entry name" value="AAA_30"/>
    <property type="match status" value="1"/>
</dbReference>